<dbReference type="GO" id="GO:0030570">
    <property type="term" value="F:pectate lyase activity"/>
    <property type="evidence" value="ECO:0007669"/>
    <property type="project" value="InterPro"/>
</dbReference>
<proteinExistence type="inferred from homology"/>
<accession>A0A371FNN3</accession>
<keyword evidence="4" id="KW-0456">Lyase</keyword>
<keyword evidence="2" id="KW-0472">Membrane</keyword>
<evidence type="ECO:0000259" key="3">
    <source>
        <dbReference type="Pfam" id="PF04431"/>
    </source>
</evidence>
<feature type="non-terminal residue" evidence="4">
    <location>
        <position position="1"/>
    </location>
</feature>
<dbReference type="AlphaFoldDB" id="A0A371FNN3"/>
<keyword evidence="5" id="KW-1185">Reference proteome</keyword>
<comment type="similarity">
    <text evidence="1">Belongs to the polysaccharide lyase 1 family.</text>
</comment>
<reference evidence="4" key="1">
    <citation type="submission" date="2018-05" db="EMBL/GenBank/DDBJ databases">
        <title>Draft genome of Mucuna pruriens seed.</title>
        <authorList>
            <person name="Nnadi N.E."/>
            <person name="Vos R."/>
            <person name="Hasami M.H."/>
            <person name="Devisetty U.K."/>
            <person name="Aguiy J.C."/>
        </authorList>
    </citation>
    <scope>NUCLEOTIDE SEQUENCE [LARGE SCALE GENOMIC DNA]</scope>
    <source>
        <strain evidence="4">JCA_2017</strain>
    </source>
</reference>
<evidence type="ECO:0000313" key="5">
    <source>
        <dbReference type="Proteomes" id="UP000257109"/>
    </source>
</evidence>
<name>A0A371FNN3_MUCPR</name>
<evidence type="ECO:0000256" key="2">
    <source>
        <dbReference type="SAM" id="Phobius"/>
    </source>
</evidence>
<keyword evidence="2" id="KW-1133">Transmembrane helix</keyword>
<gene>
    <name evidence="4" type="primary">LAT59</name>
    <name evidence="4" type="ORF">CR513_39582</name>
</gene>
<dbReference type="EMBL" id="QJKJ01008386">
    <property type="protein sequence ID" value="RDX79938.1"/>
    <property type="molecule type" value="Genomic_DNA"/>
</dbReference>
<dbReference type="InterPro" id="IPR007524">
    <property type="entry name" value="Pec_lyase_N"/>
</dbReference>
<feature type="transmembrane region" description="Helical" evidence="2">
    <location>
        <begin position="6"/>
        <end position="26"/>
    </location>
</feature>
<evidence type="ECO:0000313" key="4">
    <source>
        <dbReference type="EMBL" id="RDX79938.1"/>
    </source>
</evidence>
<organism evidence="4 5">
    <name type="scientific">Mucuna pruriens</name>
    <name type="common">Velvet bean</name>
    <name type="synonym">Dolichos pruriens</name>
    <dbReference type="NCBI Taxonomy" id="157652"/>
    <lineage>
        <taxon>Eukaryota</taxon>
        <taxon>Viridiplantae</taxon>
        <taxon>Streptophyta</taxon>
        <taxon>Embryophyta</taxon>
        <taxon>Tracheophyta</taxon>
        <taxon>Spermatophyta</taxon>
        <taxon>Magnoliopsida</taxon>
        <taxon>eudicotyledons</taxon>
        <taxon>Gunneridae</taxon>
        <taxon>Pentapetalae</taxon>
        <taxon>rosids</taxon>
        <taxon>fabids</taxon>
        <taxon>Fabales</taxon>
        <taxon>Fabaceae</taxon>
        <taxon>Papilionoideae</taxon>
        <taxon>50 kb inversion clade</taxon>
        <taxon>NPAAA clade</taxon>
        <taxon>indigoferoid/millettioid clade</taxon>
        <taxon>Phaseoleae</taxon>
        <taxon>Mucuna</taxon>
    </lineage>
</organism>
<dbReference type="Pfam" id="PF04431">
    <property type="entry name" value="Pec_lyase_N"/>
    <property type="match status" value="1"/>
</dbReference>
<dbReference type="Proteomes" id="UP000257109">
    <property type="component" value="Unassembled WGS sequence"/>
</dbReference>
<dbReference type="STRING" id="157652.A0A371FNN3"/>
<feature type="domain" description="Pectate lyase N-terminal" evidence="3">
    <location>
        <begin position="25"/>
        <end position="63"/>
    </location>
</feature>
<sequence length="66" mass="7719">MEGSKFTLLFFYVFYLAIFPTVMANIDHFDHVWHRRLVEARKAAKEAYKPNPMKVTADFNTHVISG</sequence>
<keyword evidence="2" id="KW-0812">Transmembrane</keyword>
<comment type="caution">
    <text evidence="4">The sequence shown here is derived from an EMBL/GenBank/DDBJ whole genome shotgun (WGS) entry which is preliminary data.</text>
</comment>
<evidence type="ECO:0000256" key="1">
    <source>
        <dbReference type="ARBA" id="ARBA00010980"/>
    </source>
</evidence>
<protein>
    <submittedName>
        <fullName evidence="4">Pectate lyase P59</fullName>
    </submittedName>
</protein>